<comment type="caution">
    <text evidence="3">The sequence shown here is derived from an EMBL/GenBank/DDBJ whole genome shotgun (WGS) entry which is preliminary data.</text>
</comment>
<dbReference type="EMBL" id="CAMPGE010028482">
    <property type="protein sequence ID" value="CAI2386001.1"/>
    <property type="molecule type" value="Genomic_DNA"/>
</dbReference>
<feature type="signal peptide" evidence="2">
    <location>
        <begin position="1"/>
        <end position="24"/>
    </location>
</feature>
<proteinExistence type="predicted"/>
<organism evidence="3 4">
    <name type="scientific">Euplotes crassus</name>
    <dbReference type="NCBI Taxonomy" id="5936"/>
    <lineage>
        <taxon>Eukaryota</taxon>
        <taxon>Sar</taxon>
        <taxon>Alveolata</taxon>
        <taxon>Ciliophora</taxon>
        <taxon>Intramacronucleata</taxon>
        <taxon>Spirotrichea</taxon>
        <taxon>Hypotrichia</taxon>
        <taxon>Euplotida</taxon>
        <taxon>Euplotidae</taxon>
        <taxon>Moneuplotes</taxon>
    </lineage>
</organism>
<keyword evidence="2" id="KW-0732">Signal</keyword>
<evidence type="ECO:0000313" key="3">
    <source>
        <dbReference type="EMBL" id="CAI2386001.1"/>
    </source>
</evidence>
<protein>
    <submittedName>
        <fullName evidence="3">Uncharacterized protein</fullName>
    </submittedName>
</protein>
<evidence type="ECO:0000256" key="1">
    <source>
        <dbReference type="SAM" id="MobiDB-lite"/>
    </source>
</evidence>
<accession>A0AAD2DB35</accession>
<sequence>MVPFLNPTVFLASFLLTLIPASKFQNKNFDSKSKIRSRNYFKPSDIKTTKLGLPGKEIAGSYASRSFFSRLKSMGIKKKIDQLALLNQSEGDVQEGLAVFASKKKLSSLQNKSFINFSNVMDKCELMNMPFRDPRIIEESSSTQELNQPFQNASILSCTKKSSSGLAEEKKLIDKSDGLLQDPRYKTKVGLSPPNKGQTSLGRKVPNHQHLTASRDKIKNTEKKLSRGRNKNVSLKKILSKNNDYNIKVDLEVHRNNSCEKIRNPCEGLTLQEPGCDNSKISLYKIEARLLRKLDESKRSKQSSTIQTEVRSASNIKLKKSKKHIFTLGREYSPVKEKSSMPIPNT</sequence>
<reference evidence="3" key="1">
    <citation type="submission" date="2023-07" db="EMBL/GenBank/DDBJ databases">
        <authorList>
            <consortium name="AG Swart"/>
            <person name="Singh M."/>
            <person name="Singh A."/>
            <person name="Seah K."/>
            <person name="Emmerich C."/>
        </authorList>
    </citation>
    <scope>NUCLEOTIDE SEQUENCE</scope>
    <source>
        <strain evidence="3">DP1</strain>
    </source>
</reference>
<dbReference type="Proteomes" id="UP001295684">
    <property type="component" value="Unassembled WGS sequence"/>
</dbReference>
<keyword evidence="4" id="KW-1185">Reference proteome</keyword>
<feature type="chain" id="PRO_5042111747" evidence="2">
    <location>
        <begin position="25"/>
        <end position="346"/>
    </location>
</feature>
<feature type="compositionally biased region" description="Basic and acidic residues" evidence="1">
    <location>
        <begin position="213"/>
        <end position="225"/>
    </location>
</feature>
<name>A0AAD2DB35_EUPCR</name>
<dbReference type="AlphaFoldDB" id="A0AAD2DB35"/>
<gene>
    <name evidence="3" type="ORF">ECRASSUSDP1_LOCUS27600</name>
</gene>
<evidence type="ECO:0000313" key="4">
    <source>
        <dbReference type="Proteomes" id="UP001295684"/>
    </source>
</evidence>
<feature type="region of interest" description="Disordered" evidence="1">
    <location>
        <begin position="184"/>
        <end position="230"/>
    </location>
</feature>
<evidence type="ECO:0000256" key="2">
    <source>
        <dbReference type="SAM" id="SignalP"/>
    </source>
</evidence>